<comment type="caution">
    <text evidence="2">The sequence shown here is derived from an EMBL/GenBank/DDBJ whole genome shotgun (WGS) entry which is preliminary data.</text>
</comment>
<dbReference type="Proteomes" id="UP000078476">
    <property type="component" value="Unassembled WGS sequence"/>
</dbReference>
<keyword evidence="3" id="KW-1185">Reference proteome</keyword>
<reference evidence="2 3" key="1">
    <citation type="submission" date="2016-03" db="EMBL/GenBank/DDBJ databases">
        <authorList>
            <person name="Ploux O."/>
        </authorList>
    </citation>
    <scope>NUCLEOTIDE SEQUENCE [LARGE SCALE GENOMIC DNA]</scope>
    <source>
        <strain evidence="2 3">R-45370</strain>
    </source>
</reference>
<accession>A0A177NN65</accession>
<evidence type="ECO:0000313" key="2">
    <source>
        <dbReference type="EMBL" id="OAI18649.1"/>
    </source>
</evidence>
<organism evidence="2 3">
    <name type="scientific">Methylomonas lenta</name>
    <dbReference type="NCBI Taxonomy" id="980561"/>
    <lineage>
        <taxon>Bacteria</taxon>
        <taxon>Pseudomonadati</taxon>
        <taxon>Pseudomonadota</taxon>
        <taxon>Gammaproteobacteria</taxon>
        <taxon>Methylococcales</taxon>
        <taxon>Methylococcaceae</taxon>
        <taxon>Methylomonas</taxon>
    </lineage>
</organism>
<gene>
    <name evidence="2" type="ORF">A1359_04645</name>
</gene>
<protein>
    <submittedName>
        <fullName evidence="2">Uncharacterized protein</fullName>
    </submittedName>
</protein>
<name>A0A177NN65_9GAMM</name>
<evidence type="ECO:0000256" key="1">
    <source>
        <dbReference type="SAM" id="SignalP"/>
    </source>
</evidence>
<evidence type="ECO:0000313" key="3">
    <source>
        <dbReference type="Proteomes" id="UP000078476"/>
    </source>
</evidence>
<dbReference type="EMBL" id="LUUI01000077">
    <property type="protein sequence ID" value="OAI18649.1"/>
    <property type="molecule type" value="Genomic_DNA"/>
</dbReference>
<proteinExistence type="predicted"/>
<dbReference type="OrthoDB" id="9796806at2"/>
<feature type="signal peptide" evidence="1">
    <location>
        <begin position="1"/>
        <end position="22"/>
    </location>
</feature>
<feature type="chain" id="PRO_5008069335" evidence="1">
    <location>
        <begin position="23"/>
        <end position="133"/>
    </location>
</feature>
<dbReference type="RefSeq" id="WP_066979074.1">
    <property type="nucleotide sequence ID" value="NZ_LUUI01000077.1"/>
</dbReference>
<sequence length="133" mass="14594">MNPRFFTIVAVMLSLPMDSVLAYGSSSSSSNCDKPKYSEFNPNANTYLQSFREFSFVASPNTTANSIEVNISAGAFKEHFSAKELEITPQKSGRLEVKGKLNKPFQHGHARISVTAHSKPGCESTDGYLIKVQ</sequence>
<keyword evidence="1" id="KW-0732">Signal</keyword>
<dbReference type="AlphaFoldDB" id="A0A177NN65"/>